<reference evidence="3" key="1">
    <citation type="journal article" date="2014" name="Proc. Natl. Acad. Sci. U.S.A.">
        <title>Extensive sampling of basidiomycete genomes demonstrates inadequacy of the white-rot/brown-rot paradigm for wood decay fungi.</title>
        <authorList>
            <person name="Riley R."/>
            <person name="Salamov A.A."/>
            <person name="Brown D.W."/>
            <person name="Nagy L.G."/>
            <person name="Floudas D."/>
            <person name="Held B.W."/>
            <person name="Levasseur A."/>
            <person name="Lombard V."/>
            <person name="Morin E."/>
            <person name="Otillar R."/>
            <person name="Lindquist E.A."/>
            <person name="Sun H."/>
            <person name="LaButti K.M."/>
            <person name="Schmutz J."/>
            <person name="Jabbour D."/>
            <person name="Luo H."/>
            <person name="Baker S.E."/>
            <person name="Pisabarro A.G."/>
            <person name="Walton J.D."/>
            <person name="Blanchette R.A."/>
            <person name="Henrissat B."/>
            <person name="Martin F."/>
            <person name="Cullen D."/>
            <person name="Hibbett D.S."/>
            <person name="Grigoriev I.V."/>
        </authorList>
    </citation>
    <scope>NUCLEOTIDE SEQUENCE [LARGE SCALE GENOMIC DNA]</scope>
    <source>
        <strain evidence="3">CBS 339.88</strain>
    </source>
</reference>
<dbReference type="InterPro" id="IPR001810">
    <property type="entry name" value="F-box_dom"/>
</dbReference>
<dbReference type="EMBL" id="KL142405">
    <property type="protein sequence ID" value="KDR68971.1"/>
    <property type="molecule type" value="Genomic_DNA"/>
</dbReference>
<dbReference type="InterPro" id="IPR036047">
    <property type="entry name" value="F-box-like_dom_sf"/>
</dbReference>
<evidence type="ECO:0000259" key="1">
    <source>
        <dbReference type="PROSITE" id="PS50181"/>
    </source>
</evidence>
<name>A0A067SDM3_GALM3</name>
<organism evidence="2 3">
    <name type="scientific">Galerina marginata (strain CBS 339.88)</name>
    <dbReference type="NCBI Taxonomy" id="685588"/>
    <lineage>
        <taxon>Eukaryota</taxon>
        <taxon>Fungi</taxon>
        <taxon>Dikarya</taxon>
        <taxon>Basidiomycota</taxon>
        <taxon>Agaricomycotina</taxon>
        <taxon>Agaricomycetes</taxon>
        <taxon>Agaricomycetidae</taxon>
        <taxon>Agaricales</taxon>
        <taxon>Agaricineae</taxon>
        <taxon>Strophariaceae</taxon>
        <taxon>Galerina</taxon>
    </lineage>
</organism>
<keyword evidence="3" id="KW-1185">Reference proteome</keyword>
<dbReference type="Pfam" id="PF12937">
    <property type="entry name" value="F-box-like"/>
    <property type="match status" value="1"/>
</dbReference>
<dbReference type="OrthoDB" id="2751409at2759"/>
<feature type="domain" description="F-box" evidence="1">
    <location>
        <begin position="2"/>
        <end position="49"/>
    </location>
</feature>
<sequence>MAVHLSDLPAELLFSVASYLHFTDIYSLQRTCRSISQVIRSSSQLSYQIELEIAGMKDNPHCALPVTTRLDMLRARERAWASFEYSFLSSLEVPHKSSGLCDLTSGVYFMGKEDDDSVTRSVQALRLPHQVNSETEWDIIQFNANIIHCEASLENDILASVCLAPINDIPDMSRLCVILRRYSTHNLYDGIASPIILLSEEPTGREHPAVTIEISGENLAVIVLFMDDDSDGLLYVFNWKTGSRTQKLEPIRTVNTGLVFLREDILLHPHTNSNSLNIYHIPLSSSDPVCLIQKLQLPFLKPGFGISSIECYSDPSPTTNGSLSKNIPPRRPFGNTSEDAIVVFLLQISREDDDDDRDDDEPHASHLVLIVHRRALLELLPSDFASSNSVVPWKAWGPPVTRWLRVNYPIYWTILSAGQRFIDFFSSPGPDQSDEPDSVDILDFNPWHVKLAQARGSPDSKKATTTVIGGYLPSGHSTESLGLLPQEQEATCDTMHGHNGEPENPENVLPRGNAFANDVVSRLPYVRSSSTARWTNYDSVLIEEERLIGLGTRGTDDIRLLYAVDLLYFG</sequence>
<protein>
    <recommendedName>
        <fullName evidence="1">F-box domain-containing protein</fullName>
    </recommendedName>
</protein>
<evidence type="ECO:0000313" key="2">
    <source>
        <dbReference type="EMBL" id="KDR68971.1"/>
    </source>
</evidence>
<dbReference type="AlphaFoldDB" id="A0A067SDM3"/>
<accession>A0A067SDM3</accession>
<dbReference type="SUPFAM" id="SSF81383">
    <property type="entry name" value="F-box domain"/>
    <property type="match status" value="1"/>
</dbReference>
<evidence type="ECO:0000313" key="3">
    <source>
        <dbReference type="Proteomes" id="UP000027222"/>
    </source>
</evidence>
<gene>
    <name evidence="2" type="ORF">GALMADRAFT_145992</name>
</gene>
<dbReference type="HOGENOM" id="CLU_007279_0_0_1"/>
<dbReference type="STRING" id="685588.A0A067SDM3"/>
<dbReference type="PROSITE" id="PS50181">
    <property type="entry name" value="FBOX"/>
    <property type="match status" value="1"/>
</dbReference>
<proteinExistence type="predicted"/>
<dbReference type="Proteomes" id="UP000027222">
    <property type="component" value="Unassembled WGS sequence"/>
</dbReference>